<dbReference type="AlphaFoldDB" id="A0A6H0KTB1"/>
<dbReference type="PANTHER" id="PTHR39639">
    <property type="entry name" value="CHROMOSOME 16, WHOLE GENOME SHOTGUN SEQUENCE"/>
    <property type="match status" value="1"/>
</dbReference>
<organism evidence="2 3">
    <name type="scientific">Bacteroides faecium</name>
    <dbReference type="NCBI Taxonomy" id="2715212"/>
    <lineage>
        <taxon>Bacteria</taxon>
        <taxon>Pseudomonadati</taxon>
        <taxon>Bacteroidota</taxon>
        <taxon>Bacteroidia</taxon>
        <taxon>Bacteroidales</taxon>
        <taxon>Bacteroidaceae</taxon>
        <taxon>Bacteroides</taxon>
    </lineage>
</organism>
<dbReference type="RefSeq" id="WP_167966013.1">
    <property type="nucleotide sequence ID" value="NZ_CP050831.1"/>
</dbReference>
<evidence type="ECO:0000259" key="1">
    <source>
        <dbReference type="Pfam" id="PF03235"/>
    </source>
</evidence>
<dbReference type="InterPro" id="IPR004919">
    <property type="entry name" value="GmrSD_N"/>
</dbReference>
<dbReference type="Pfam" id="PF03235">
    <property type="entry name" value="GmrSD_N"/>
    <property type="match status" value="1"/>
</dbReference>
<reference evidence="2 3" key="1">
    <citation type="submission" date="2020-03" db="EMBL/GenBank/DDBJ databases">
        <title>Genomic analysis of Bacteroides faecium CBA7301.</title>
        <authorList>
            <person name="Kim J."/>
            <person name="Roh S.W."/>
        </authorList>
    </citation>
    <scope>NUCLEOTIDE SEQUENCE [LARGE SCALE GENOMIC DNA]</scope>
    <source>
        <strain evidence="2 3">CBA7301</strain>
    </source>
</reference>
<dbReference type="KEGG" id="bfc:BacF7301_21320"/>
<protein>
    <submittedName>
        <fullName evidence="2">DUF262 domain-containing protein</fullName>
    </submittedName>
</protein>
<sequence length="393" mass="46271">MVDSNNISPDFFALLTPEEQKERKQLEELQEELSVENDTEDDKIVMDNPFNPKDIDIKTKTMSMDNIIKRLKEDEIDLSPDFQRNMNLWDPEKQSRLIESLLIKFPLPAFYFDGSDDNKWLVVDGLQRLSALKNFIVDQTLRLTGLEFLEKLNDSTFSELPRTFQRQIEEAEIIAYIINPGTPEDVKFNIFKRINTGGLVLEPQEIRHALNQGMPARFIAELANLEEFKRATRYVISPVRMLDREFVTRFVSFYINDPNDYKPDLDTFMTKSMGQIKNLSEKERNEIKRNFSEAMKCVITVFGKWAFRKVYKIEEKRRPINKALFEVWSVMLAKLNDEQRNTIMNKRELVFERFIHLMNTDTSFVDSITSSTGDKNRIKYRFGKIENLLIELL</sequence>
<dbReference type="PANTHER" id="PTHR39639:SF1">
    <property type="entry name" value="DUF262 DOMAIN-CONTAINING PROTEIN"/>
    <property type="match status" value="1"/>
</dbReference>
<gene>
    <name evidence="2" type="ORF">BacF7301_21320</name>
</gene>
<evidence type="ECO:0000313" key="3">
    <source>
        <dbReference type="Proteomes" id="UP000501780"/>
    </source>
</evidence>
<dbReference type="Proteomes" id="UP000501780">
    <property type="component" value="Chromosome"/>
</dbReference>
<keyword evidence="3" id="KW-1185">Reference proteome</keyword>
<proteinExistence type="predicted"/>
<name>A0A6H0KTB1_9BACE</name>
<accession>A0A6H0KTB1</accession>
<evidence type="ECO:0000313" key="2">
    <source>
        <dbReference type="EMBL" id="QIU96535.1"/>
    </source>
</evidence>
<feature type="domain" description="GmrSD restriction endonucleases N-terminal" evidence="1">
    <location>
        <begin position="74"/>
        <end position="209"/>
    </location>
</feature>
<dbReference type="EMBL" id="CP050831">
    <property type="protein sequence ID" value="QIU96535.1"/>
    <property type="molecule type" value="Genomic_DNA"/>
</dbReference>